<proteinExistence type="inferred from homology"/>
<comment type="caution">
    <text evidence="6">The sequence shown here is derived from an EMBL/GenBank/DDBJ whole genome shotgun (WGS) entry which is preliminary data.</text>
</comment>
<dbReference type="NCBIfam" id="NF008277">
    <property type="entry name" value="PRK11055.1"/>
    <property type="match status" value="1"/>
</dbReference>
<evidence type="ECO:0000256" key="5">
    <source>
        <dbReference type="PIRNR" id="PIRNR005096"/>
    </source>
</evidence>
<name>A0ABW4MP47_9BACI</name>
<dbReference type="PIRSF" id="PIRSF005096">
    <property type="entry name" value="GALM"/>
    <property type="match status" value="1"/>
</dbReference>
<dbReference type="CDD" id="cd09019">
    <property type="entry name" value="galactose_mutarotase_like"/>
    <property type="match status" value="1"/>
</dbReference>
<accession>A0ABW4MP47</accession>
<sequence length="351" mass="39004">MKVKKESFGQIDNQPIFSFTLLNDHGIEVSAINYGGIITKINVPDKNGVLENIVLGHDTLNDYIQDSSFLGAICGRVAGRIKDGSFELDGNTYNLAKNDNSNHLHGGINGFNKVVWNAETLEDGVRFSYVSPDGEEGYPGNVTVEVIYTLNNENELTIHYGAQSDQKTLLTLTNHSYFNLSGDLKRDVLDHTLTIKSNQFLELDHEFIPTGHYLNVENTPFDFRNENVIKSGTNSQHPQNVLVGNGYDDPFILDNNHENEVLLKDPESGRILTIETDEPAVVVYSGNSLQSEGNFRGVPSRQYLGICLETQAFPDAIHHSHFPSITLEKGQSYSSVTKYKFGVAGKESFNK</sequence>
<comment type="similarity">
    <text evidence="2 5">Belongs to the aldose epimerase family.</text>
</comment>
<evidence type="ECO:0000256" key="1">
    <source>
        <dbReference type="ARBA" id="ARBA00005028"/>
    </source>
</evidence>
<evidence type="ECO:0000313" key="7">
    <source>
        <dbReference type="Proteomes" id="UP001597227"/>
    </source>
</evidence>
<evidence type="ECO:0000313" key="6">
    <source>
        <dbReference type="EMBL" id="MFD1779391.1"/>
    </source>
</evidence>
<dbReference type="Gene3D" id="2.70.98.10">
    <property type="match status" value="1"/>
</dbReference>
<gene>
    <name evidence="6" type="ORF">ACFSFW_11985</name>
</gene>
<dbReference type="EC" id="5.1.3.3" evidence="5"/>
<dbReference type="InterPro" id="IPR011013">
    <property type="entry name" value="Gal_mutarotase_sf_dom"/>
</dbReference>
<dbReference type="RefSeq" id="WP_388038509.1">
    <property type="nucleotide sequence ID" value="NZ_JBHUEK010000018.1"/>
</dbReference>
<dbReference type="InterPro" id="IPR047215">
    <property type="entry name" value="Galactose_mutarotase-like"/>
</dbReference>
<evidence type="ECO:0000256" key="3">
    <source>
        <dbReference type="ARBA" id="ARBA00023235"/>
    </source>
</evidence>
<evidence type="ECO:0000256" key="4">
    <source>
        <dbReference type="ARBA" id="ARBA00023277"/>
    </source>
</evidence>
<dbReference type="Pfam" id="PF01263">
    <property type="entry name" value="Aldose_epim"/>
    <property type="match status" value="1"/>
</dbReference>
<dbReference type="PANTHER" id="PTHR10091:SF0">
    <property type="entry name" value="GALACTOSE MUTAROTASE"/>
    <property type="match status" value="1"/>
</dbReference>
<organism evidence="6 7">
    <name type="scientific">Fredinandcohnia salidurans</name>
    <dbReference type="NCBI Taxonomy" id="2595041"/>
    <lineage>
        <taxon>Bacteria</taxon>
        <taxon>Bacillati</taxon>
        <taxon>Bacillota</taxon>
        <taxon>Bacilli</taxon>
        <taxon>Bacillales</taxon>
        <taxon>Bacillaceae</taxon>
        <taxon>Fredinandcohnia</taxon>
    </lineage>
</organism>
<dbReference type="InterPro" id="IPR008183">
    <property type="entry name" value="Aldose_1/G6P_1-epimerase"/>
</dbReference>
<dbReference type="Proteomes" id="UP001597227">
    <property type="component" value="Unassembled WGS sequence"/>
</dbReference>
<dbReference type="PANTHER" id="PTHR10091">
    <property type="entry name" value="ALDOSE-1-EPIMERASE"/>
    <property type="match status" value="1"/>
</dbReference>
<reference evidence="7" key="1">
    <citation type="journal article" date="2019" name="Int. J. Syst. Evol. Microbiol.">
        <title>The Global Catalogue of Microorganisms (GCM) 10K type strain sequencing project: providing services to taxonomists for standard genome sequencing and annotation.</title>
        <authorList>
            <consortium name="The Broad Institute Genomics Platform"/>
            <consortium name="The Broad Institute Genome Sequencing Center for Infectious Disease"/>
            <person name="Wu L."/>
            <person name="Ma J."/>
        </authorList>
    </citation>
    <scope>NUCLEOTIDE SEQUENCE [LARGE SCALE GENOMIC DNA]</scope>
    <source>
        <strain evidence="7">CCUG 15531</strain>
    </source>
</reference>
<dbReference type="EMBL" id="JBHUEK010000018">
    <property type="protein sequence ID" value="MFD1779391.1"/>
    <property type="molecule type" value="Genomic_DNA"/>
</dbReference>
<keyword evidence="3 5" id="KW-0413">Isomerase</keyword>
<evidence type="ECO:0000256" key="2">
    <source>
        <dbReference type="ARBA" id="ARBA00006206"/>
    </source>
</evidence>
<dbReference type="SUPFAM" id="SSF74650">
    <property type="entry name" value="Galactose mutarotase-like"/>
    <property type="match status" value="1"/>
</dbReference>
<keyword evidence="4 5" id="KW-0119">Carbohydrate metabolism</keyword>
<dbReference type="InterPro" id="IPR015443">
    <property type="entry name" value="Aldose_1-epimerase"/>
</dbReference>
<keyword evidence="7" id="KW-1185">Reference proteome</keyword>
<dbReference type="GO" id="GO:0016853">
    <property type="term" value="F:isomerase activity"/>
    <property type="evidence" value="ECO:0007669"/>
    <property type="project" value="UniProtKB-KW"/>
</dbReference>
<protein>
    <recommendedName>
        <fullName evidence="5">Aldose 1-epimerase</fullName>
        <ecNumber evidence="5">5.1.3.3</ecNumber>
    </recommendedName>
</protein>
<comment type="catalytic activity">
    <reaction evidence="5">
        <text>alpha-D-glucose = beta-D-glucose</text>
        <dbReference type="Rhea" id="RHEA:10264"/>
        <dbReference type="ChEBI" id="CHEBI:15903"/>
        <dbReference type="ChEBI" id="CHEBI:17925"/>
        <dbReference type="EC" id="5.1.3.3"/>
    </reaction>
</comment>
<comment type="pathway">
    <text evidence="1 5">Carbohydrate metabolism; hexose metabolism.</text>
</comment>
<dbReference type="InterPro" id="IPR014718">
    <property type="entry name" value="GH-type_carb-bd"/>
</dbReference>